<proteinExistence type="predicted"/>
<dbReference type="GO" id="GO:0008168">
    <property type="term" value="F:methyltransferase activity"/>
    <property type="evidence" value="ECO:0007669"/>
    <property type="project" value="UniProtKB-KW"/>
</dbReference>
<dbReference type="RefSeq" id="WP_133881734.1">
    <property type="nucleotide sequence ID" value="NZ_MWIN01000044.1"/>
</dbReference>
<dbReference type="InterPro" id="IPR016980">
    <property type="entry name" value="S-AdoMet-dep_MeTrfase_Alr7345"/>
</dbReference>
<dbReference type="InterPro" id="IPR029063">
    <property type="entry name" value="SAM-dependent_MTases_sf"/>
</dbReference>
<dbReference type="Proteomes" id="UP000295341">
    <property type="component" value="Unassembled WGS sequence"/>
</dbReference>
<dbReference type="GO" id="GO:0032259">
    <property type="term" value="P:methylation"/>
    <property type="evidence" value="ECO:0007669"/>
    <property type="project" value="UniProtKB-KW"/>
</dbReference>
<protein>
    <submittedName>
        <fullName evidence="2">Putative methyltransferase</fullName>
    </submittedName>
</protein>
<dbReference type="EMBL" id="SOBT01000009">
    <property type="protein sequence ID" value="TDU28151.1"/>
    <property type="molecule type" value="Genomic_DNA"/>
</dbReference>
<dbReference type="PIRSF" id="PIRSF031679">
    <property type="entry name" value="Mtase_Alr7345_prd"/>
    <property type="match status" value="1"/>
</dbReference>
<feature type="signal peptide" evidence="1">
    <location>
        <begin position="1"/>
        <end position="20"/>
    </location>
</feature>
<evidence type="ECO:0000313" key="2">
    <source>
        <dbReference type="EMBL" id="TDU28151.1"/>
    </source>
</evidence>
<keyword evidence="1" id="KW-0732">Signal</keyword>
<keyword evidence="2" id="KW-0808">Transferase</keyword>
<dbReference type="SUPFAM" id="SSF53335">
    <property type="entry name" value="S-adenosyl-L-methionine-dependent methyltransferases"/>
    <property type="match status" value="1"/>
</dbReference>
<sequence>MRVRSMLGAALLGMTMTASAAPNLAEILAGPQRSAENRARDVYRHPAETLAFFGLKPGQHVVEVWPGAGWYAEILAPYLRESGQYTAAAFVVKGSDVPQWRIDSVAGLRARFEAEPAVFGNPEITEVGLPEAWTAAQPGSADLVLTFRNVHNWLKGDFERRMFKAFYKALKPGGVLGVVEHRARPGTSLEKMISSGYVTEALVIERAESAGFKLEARSEINANAKDSTDHPEGVWTLPPTLRLGDQDRAKYVAIGESDRMTLRFVKPAR</sequence>
<comment type="caution">
    <text evidence="2">The sequence shown here is derived from an EMBL/GenBank/DDBJ whole genome shotgun (WGS) entry which is preliminary data.</text>
</comment>
<reference evidence="2 3" key="1">
    <citation type="submission" date="2019-03" db="EMBL/GenBank/DDBJ databases">
        <title>Genomic Encyclopedia of Type Strains, Phase IV (KMG-IV): sequencing the most valuable type-strain genomes for metagenomic binning, comparative biology and taxonomic classification.</title>
        <authorList>
            <person name="Goeker M."/>
        </authorList>
    </citation>
    <scope>NUCLEOTIDE SEQUENCE [LARGE SCALE GENOMIC DNA]</scope>
    <source>
        <strain evidence="2 3">DSM 26377</strain>
    </source>
</reference>
<dbReference type="AlphaFoldDB" id="A0A4R7P4J5"/>
<organism evidence="2 3">
    <name type="scientific">Panacagrimonas perspica</name>
    <dbReference type="NCBI Taxonomy" id="381431"/>
    <lineage>
        <taxon>Bacteria</taxon>
        <taxon>Pseudomonadati</taxon>
        <taxon>Pseudomonadota</taxon>
        <taxon>Gammaproteobacteria</taxon>
        <taxon>Nevskiales</taxon>
        <taxon>Nevskiaceae</taxon>
        <taxon>Panacagrimonas</taxon>
    </lineage>
</organism>
<evidence type="ECO:0000256" key="1">
    <source>
        <dbReference type="SAM" id="SignalP"/>
    </source>
</evidence>
<keyword evidence="3" id="KW-1185">Reference proteome</keyword>
<dbReference type="OrthoDB" id="9801692at2"/>
<evidence type="ECO:0000313" key="3">
    <source>
        <dbReference type="Proteomes" id="UP000295341"/>
    </source>
</evidence>
<accession>A0A4R7P4J5</accession>
<dbReference type="Gene3D" id="3.40.50.150">
    <property type="entry name" value="Vaccinia Virus protein VP39"/>
    <property type="match status" value="1"/>
</dbReference>
<gene>
    <name evidence="2" type="ORF">DFR24_2516</name>
</gene>
<feature type="chain" id="PRO_5020428063" evidence="1">
    <location>
        <begin position="21"/>
        <end position="269"/>
    </location>
</feature>
<name>A0A4R7P4J5_9GAMM</name>
<keyword evidence="2" id="KW-0489">Methyltransferase</keyword>